<accession>A0AC34QTF7</accession>
<sequence length="228" mass="25536">MEIAAQSESRGIIYEGYTDAFKQCVFEDGAIQGRNERYEFRCDANLECCGRTCCIPQDATVPLWLVILFIILGLLLLMALAALLAYLYSKRKPKPKKVYRPNLQSGYKTIRHVDDDANKEYSALDESAANTGTANGYGNRAYERAADLALNNQNRRFRRRGSDSDEDLFRSGRAVAVGGPLVAGAGAGGPRRGSWHEHETFEEEFKEEIEYERGAASDSSEERLHRIP</sequence>
<dbReference type="WBParaSite" id="JU765_v2.g19154.t1">
    <property type="protein sequence ID" value="JU765_v2.g19154.t1"/>
    <property type="gene ID" value="JU765_v2.g19154"/>
</dbReference>
<reference evidence="2" key="1">
    <citation type="submission" date="2022-11" db="UniProtKB">
        <authorList>
            <consortium name="WormBaseParasite"/>
        </authorList>
    </citation>
    <scope>IDENTIFICATION</scope>
</reference>
<proteinExistence type="predicted"/>
<organism evidence="1 2">
    <name type="scientific">Panagrolaimus sp. JU765</name>
    <dbReference type="NCBI Taxonomy" id="591449"/>
    <lineage>
        <taxon>Eukaryota</taxon>
        <taxon>Metazoa</taxon>
        <taxon>Ecdysozoa</taxon>
        <taxon>Nematoda</taxon>
        <taxon>Chromadorea</taxon>
        <taxon>Rhabditida</taxon>
        <taxon>Tylenchina</taxon>
        <taxon>Panagrolaimomorpha</taxon>
        <taxon>Panagrolaimoidea</taxon>
        <taxon>Panagrolaimidae</taxon>
        <taxon>Panagrolaimus</taxon>
    </lineage>
</organism>
<evidence type="ECO:0000313" key="1">
    <source>
        <dbReference type="Proteomes" id="UP000887576"/>
    </source>
</evidence>
<protein>
    <submittedName>
        <fullName evidence="2">CX domain-containing protein</fullName>
    </submittedName>
</protein>
<dbReference type="Proteomes" id="UP000887576">
    <property type="component" value="Unplaced"/>
</dbReference>
<evidence type="ECO:0000313" key="2">
    <source>
        <dbReference type="WBParaSite" id="JU765_v2.g19154.t1"/>
    </source>
</evidence>
<name>A0AC34QTF7_9BILA</name>